<protein>
    <submittedName>
        <fullName evidence="1">Uncharacterized protein</fullName>
    </submittedName>
</protein>
<comment type="caution">
    <text evidence="1">The sequence shown here is derived from an EMBL/GenBank/DDBJ whole genome shotgun (WGS) entry which is preliminary data.</text>
</comment>
<dbReference type="Proteomes" id="UP000744676">
    <property type="component" value="Unassembled WGS sequence"/>
</dbReference>
<evidence type="ECO:0000313" key="2">
    <source>
        <dbReference type="Proteomes" id="UP000744676"/>
    </source>
</evidence>
<gene>
    <name evidence="1" type="ORF">D0Z00_000217</name>
</gene>
<name>A0ACB6VAA5_9ASCO</name>
<evidence type="ECO:0000313" key="1">
    <source>
        <dbReference type="EMBL" id="KAF5102725.1"/>
    </source>
</evidence>
<sequence>MSSPLSPASSPSMSSESAPPSPAPAGSPISITTTVGSGPNKRKEVMTLPLPPGALPPRKRAKTKDEKEQRRIERIMRNRQAAHASREKKRRHVEELEKKCVALTEENEQYNTKVKSLEASYKKADEESCALRSQIQNLIKIVNAAKASNDLSLLNNLTNDFCNDASIKSSSYDHSENIDGTSPVPSLVVDSTSDSETAENVIGASQASSTVNSPSTSPLNIMHKEEEDRDRVVINLTGEISSFPGNESNTKDIEYVAHHPAAVMSKNDQQRRRQSLSLIVEPSFSVNNKSKTS</sequence>
<reference evidence="1 2" key="1">
    <citation type="journal article" date="2020" name="Front. Microbiol.">
        <title>Phenotypic and Genetic Characterization of the Cheese Ripening Yeast Geotrichum candidum.</title>
        <authorList>
            <person name="Perkins V."/>
            <person name="Vignola S."/>
            <person name="Lessard M.H."/>
            <person name="Plante P.L."/>
            <person name="Corbeil J."/>
            <person name="Dugat-Bony E."/>
            <person name="Frenette M."/>
            <person name="Labrie S."/>
        </authorList>
    </citation>
    <scope>NUCLEOTIDE SEQUENCE [LARGE SCALE GENOMIC DNA]</scope>
    <source>
        <strain evidence="1 2">LMA-1147</strain>
    </source>
</reference>
<accession>A0ACB6VAA5</accession>
<organism evidence="1 2">
    <name type="scientific">Geotrichum galactomycetum</name>
    <dbReference type="NCBI Taxonomy" id="27317"/>
    <lineage>
        <taxon>Eukaryota</taxon>
        <taxon>Fungi</taxon>
        <taxon>Dikarya</taxon>
        <taxon>Ascomycota</taxon>
        <taxon>Saccharomycotina</taxon>
        <taxon>Dipodascomycetes</taxon>
        <taxon>Dipodascales</taxon>
        <taxon>Dipodascaceae</taxon>
        <taxon>Geotrichum</taxon>
    </lineage>
</organism>
<dbReference type="EMBL" id="QVQA01000003">
    <property type="protein sequence ID" value="KAF5102725.1"/>
    <property type="molecule type" value="Genomic_DNA"/>
</dbReference>
<proteinExistence type="predicted"/>
<keyword evidence="2" id="KW-1185">Reference proteome</keyword>